<reference evidence="1 2" key="1">
    <citation type="journal article" date="2023" name="Commun. Biol.">
        <title>Reorganization of the ancestral sex-determining regions during the evolution of trioecy in Pleodorina starrii.</title>
        <authorList>
            <person name="Takahashi K."/>
            <person name="Suzuki S."/>
            <person name="Kawai-Toyooka H."/>
            <person name="Yamamoto K."/>
            <person name="Hamaji T."/>
            <person name="Ootsuki R."/>
            <person name="Yamaguchi H."/>
            <person name="Kawachi M."/>
            <person name="Higashiyama T."/>
            <person name="Nozaki H."/>
        </authorList>
    </citation>
    <scope>NUCLEOTIDE SEQUENCE [LARGE SCALE GENOMIC DNA]</scope>
    <source>
        <strain evidence="1 2">NIES-4479</strain>
    </source>
</reference>
<dbReference type="EMBL" id="BRXU01000013">
    <property type="protein sequence ID" value="GLC55558.1"/>
    <property type="molecule type" value="Genomic_DNA"/>
</dbReference>
<evidence type="ECO:0000313" key="2">
    <source>
        <dbReference type="Proteomes" id="UP001165080"/>
    </source>
</evidence>
<gene>
    <name evidence="1" type="primary">PLEST010411</name>
    <name evidence="1" type="ORF">PLESTB_001000300</name>
</gene>
<dbReference type="OrthoDB" id="985035at2759"/>
<dbReference type="AlphaFoldDB" id="A0A9W6F3W4"/>
<organism evidence="1 2">
    <name type="scientific">Pleodorina starrii</name>
    <dbReference type="NCBI Taxonomy" id="330485"/>
    <lineage>
        <taxon>Eukaryota</taxon>
        <taxon>Viridiplantae</taxon>
        <taxon>Chlorophyta</taxon>
        <taxon>core chlorophytes</taxon>
        <taxon>Chlorophyceae</taxon>
        <taxon>CS clade</taxon>
        <taxon>Chlamydomonadales</taxon>
        <taxon>Volvocaceae</taxon>
        <taxon>Pleodorina</taxon>
    </lineage>
</organism>
<comment type="caution">
    <text evidence="1">The sequence shown here is derived from an EMBL/GenBank/DDBJ whole genome shotgun (WGS) entry which is preliminary data.</text>
</comment>
<dbReference type="NCBIfam" id="TIGR01571">
    <property type="entry name" value="A_thal_Cys_rich"/>
    <property type="match status" value="1"/>
</dbReference>
<sequence>MQTAAIMSDWSTGFCSWCAEPGGFGLCLYTYFCPCCSYGSMVGKMGPEEVFCGGNCCGACCCYAILWDLGLCCLLHMGARRRIREKYGIQSNGCNDCMLTMCCPLCAICQETRQLSKST</sequence>
<dbReference type="Pfam" id="PF04749">
    <property type="entry name" value="PLAC8"/>
    <property type="match status" value="1"/>
</dbReference>
<dbReference type="PANTHER" id="PTHR15907">
    <property type="entry name" value="DUF614 FAMILY PROTEIN-RELATED"/>
    <property type="match status" value="1"/>
</dbReference>
<evidence type="ECO:0000313" key="1">
    <source>
        <dbReference type="EMBL" id="GLC55558.1"/>
    </source>
</evidence>
<dbReference type="Proteomes" id="UP001165080">
    <property type="component" value="Unassembled WGS sequence"/>
</dbReference>
<keyword evidence="2" id="KW-1185">Reference proteome</keyword>
<name>A0A9W6F3W4_9CHLO</name>
<protein>
    <submittedName>
        <fullName evidence="1">Uncharacterized protein</fullName>
    </submittedName>
</protein>
<dbReference type="InterPro" id="IPR006461">
    <property type="entry name" value="PLAC_motif_containing"/>
</dbReference>
<accession>A0A9W6F3W4</accession>
<proteinExistence type="predicted"/>